<evidence type="ECO:0000256" key="10">
    <source>
        <dbReference type="ARBA" id="ARBA00048552"/>
    </source>
</evidence>
<name>A0A7V4G892_9BACT</name>
<dbReference type="InterPro" id="IPR011263">
    <property type="entry name" value="DNA-dir_RNA_pol_RpoA/D/Rpb3"/>
</dbReference>
<evidence type="ECO:0000256" key="1">
    <source>
        <dbReference type="ARBA" id="ARBA00007123"/>
    </source>
</evidence>
<dbReference type="GO" id="GO:0046983">
    <property type="term" value="F:protein dimerization activity"/>
    <property type="evidence" value="ECO:0007669"/>
    <property type="project" value="InterPro"/>
</dbReference>
<keyword evidence="6 11" id="KW-0548">Nucleotidyltransferase</keyword>
<dbReference type="Pfam" id="PF01193">
    <property type="entry name" value="RNA_pol_L"/>
    <property type="match status" value="1"/>
</dbReference>
<dbReference type="CDD" id="cd06928">
    <property type="entry name" value="RNAP_alpha_NTD"/>
    <property type="match status" value="1"/>
</dbReference>
<dbReference type="Gene3D" id="3.30.1360.10">
    <property type="entry name" value="RNA polymerase, RBP11-like subunit"/>
    <property type="match status" value="1"/>
</dbReference>
<keyword evidence="7 11" id="KW-0804">Transcription</keyword>
<proteinExistence type="inferred from homology"/>
<protein>
    <recommendedName>
        <fullName evidence="3 11">DNA-directed RNA polymerase subunit alpha</fullName>
        <shortName evidence="11">RNAP subunit alpha</shortName>
        <ecNumber evidence="2 11">2.7.7.6</ecNumber>
    </recommendedName>
    <alternativeName>
        <fullName evidence="9 11">RNA polymerase subunit alpha</fullName>
    </alternativeName>
    <alternativeName>
        <fullName evidence="8 11">Transcriptase subunit alpha</fullName>
    </alternativeName>
</protein>
<evidence type="ECO:0000256" key="7">
    <source>
        <dbReference type="ARBA" id="ARBA00023163"/>
    </source>
</evidence>
<dbReference type="GO" id="GO:0000428">
    <property type="term" value="C:DNA-directed RNA polymerase complex"/>
    <property type="evidence" value="ECO:0007669"/>
    <property type="project" value="UniProtKB-KW"/>
</dbReference>
<comment type="catalytic activity">
    <reaction evidence="10 11">
        <text>RNA(n) + a ribonucleoside 5'-triphosphate = RNA(n+1) + diphosphate</text>
        <dbReference type="Rhea" id="RHEA:21248"/>
        <dbReference type="Rhea" id="RHEA-COMP:14527"/>
        <dbReference type="Rhea" id="RHEA-COMP:17342"/>
        <dbReference type="ChEBI" id="CHEBI:33019"/>
        <dbReference type="ChEBI" id="CHEBI:61557"/>
        <dbReference type="ChEBI" id="CHEBI:140395"/>
        <dbReference type="EC" id="2.7.7.6"/>
    </reaction>
</comment>
<dbReference type="InterPro" id="IPR011260">
    <property type="entry name" value="RNAP_asu_C"/>
</dbReference>
<dbReference type="NCBIfam" id="TIGR02027">
    <property type="entry name" value="rpoA"/>
    <property type="match status" value="1"/>
</dbReference>
<organism evidence="13">
    <name type="scientific">Desulfobacca acetoxidans</name>
    <dbReference type="NCBI Taxonomy" id="60893"/>
    <lineage>
        <taxon>Bacteria</taxon>
        <taxon>Pseudomonadati</taxon>
        <taxon>Thermodesulfobacteriota</taxon>
        <taxon>Desulfobaccia</taxon>
        <taxon>Desulfobaccales</taxon>
        <taxon>Desulfobaccaceae</taxon>
        <taxon>Desulfobacca</taxon>
    </lineage>
</organism>
<comment type="function">
    <text evidence="11">DNA-dependent RNA polymerase catalyzes the transcription of DNA into RNA using the four ribonucleoside triphosphates as substrates.</text>
</comment>
<keyword evidence="4 11" id="KW-0240">DNA-directed RNA polymerase</keyword>
<reference evidence="13" key="1">
    <citation type="journal article" date="2020" name="mSystems">
        <title>Genome- and Community-Level Interaction Insights into Carbon Utilization and Element Cycling Functions of Hydrothermarchaeota in Hydrothermal Sediment.</title>
        <authorList>
            <person name="Zhou Z."/>
            <person name="Liu Y."/>
            <person name="Xu W."/>
            <person name="Pan J."/>
            <person name="Luo Z.H."/>
            <person name="Li M."/>
        </authorList>
    </citation>
    <scope>NUCLEOTIDE SEQUENCE [LARGE SCALE GENOMIC DNA]</scope>
    <source>
        <strain evidence="13">SpSt-548</strain>
    </source>
</reference>
<dbReference type="GO" id="GO:0003899">
    <property type="term" value="F:DNA-directed RNA polymerase activity"/>
    <property type="evidence" value="ECO:0007669"/>
    <property type="project" value="UniProtKB-UniRule"/>
</dbReference>
<comment type="similarity">
    <text evidence="1 11">Belongs to the RNA polymerase alpha chain family.</text>
</comment>
<accession>A0A7V4G892</accession>
<dbReference type="InterPro" id="IPR011773">
    <property type="entry name" value="DNA-dir_RpoA"/>
</dbReference>
<dbReference type="Pfam" id="PF03118">
    <property type="entry name" value="RNA_pol_A_CTD"/>
    <property type="match status" value="1"/>
</dbReference>
<dbReference type="FunFam" id="2.170.120.12:FF:000001">
    <property type="entry name" value="DNA-directed RNA polymerase subunit alpha"/>
    <property type="match status" value="1"/>
</dbReference>
<dbReference type="SMART" id="SM00662">
    <property type="entry name" value="RPOLD"/>
    <property type="match status" value="1"/>
</dbReference>
<dbReference type="Gene3D" id="1.10.150.20">
    <property type="entry name" value="5' to 3' exonuclease, C-terminal subdomain"/>
    <property type="match status" value="1"/>
</dbReference>
<comment type="domain">
    <text evidence="11">The N-terminal domain is essential for RNAP assembly and basal transcription, whereas the C-terminal domain is involved in interaction with transcriptional regulators and with upstream promoter elements.</text>
</comment>
<feature type="region of interest" description="Alpha N-terminal domain (alpha-NTD)" evidence="11">
    <location>
        <begin position="1"/>
        <end position="234"/>
    </location>
</feature>
<evidence type="ECO:0000259" key="12">
    <source>
        <dbReference type="SMART" id="SM00662"/>
    </source>
</evidence>
<evidence type="ECO:0000256" key="9">
    <source>
        <dbReference type="ARBA" id="ARBA00033070"/>
    </source>
</evidence>
<dbReference type="EC" id="2.7.7.6" evidence="2 11"/>
<evidence type="ECO:0000256" key="6">
    <source>
        <dbReference type="ARBA" id="ARBA00022695"/>
    </source>
</evidence>
<comment type="caution">
    <text evidence="13">The sequence shown here is derived from an EMBL/GenBank/DDBJ whole genome shotgun (WGS) entry which is preliminary data.</text>
</comment>
<dbReference type="SUPFAM" id="SSF56553">
    <property type="entry name" value="Insert subdomain of RNA polymerase alpha subunit"/>
    <property type="match status" value="1"/>
</dbReference>
<sequence length="337" mass="37615">MIHKNWTELIKPKRLEVDADSHTPTYGKFSCEPLERGFGTTLGNALRRVLLSSLRGAAITGVHIRDVYHEFSAIPGVLEDVTEILLNLKQVRLKFLTDGDKTLHLEAKGEGRVTAGDLKGDGTVEILNPDHHIATLSADGHLVMEVTAKSGKGYVPAESNKDEQQPVGYIPLDASFSPIRKVNYVVTQARVGQRTDYDKLTLEVWTDGSLAPENAVAYAAKILKEQLTLFINFEEEPERPEEKAEEQPSILNENLYRGVHELELSVRAANCLRNANIRYIGELVQKSEQEMLKTKNFGRKSLNEIKEILQEMGLSLGMKLDGFTPPEPGSERKEETL</sequence>
<evidence type="ECO:0000313" key="13">
    <source>
        <dbReference type="EMBL" id="HGS05200.1"/>
    </source>
</evidence>
<evidence type="ECO:0000256" key="5">
    <source>
        <dbReference type="ARBA" id="ARBA00022679"/>
    </source>
</evidence>
<evidence type="ECO:0000256" key="2">
    <source>
        <dbReference type="ARBA" id="ARBA00012418"/>
    </source>
</evidence>
<evidence type="ECO:0000256" key="8">
    <source>
        <dbReference type="ARBA" id="ARBA00032524"/>
    </source>
</evidence>
<evidence type="ECO:0000256" key="3">
    <source>
        <dbReference type="ARBA" id="ARBA00015972"/>
    </source>
</evidence>
<dbReference type="Gene3D" id="2.170.120.12">
    <property type="entry name" value="DNA-directed RNA polymerase, insert domain"/>
    <property type="match status" value="1"/>
</dbReference>
<dbReference type="InterPro" id="IPR036603">
    <property type="entry name" value="RBP11-like"/>
</dbReference>
<dbReference type="Pfam" id="PF01000">
    <property type="entry name" value="RNA_pol_A_bac"/>
    <property type="match status" value="1"/>
</dbReference>
<evidence type="ECO:0000256" key="4">
    <source>
        <dbReference type="ARBA" id="ARBA00022478"/>
    </source>
</evidence>
<keyword evidence="5 11" id="KW-0808">Transferase</keyword>
<comment type="subunit">
    <text evidence="11">Homodimer. The RNAP catalytic core consists of 2 alpha, 1 beta, 1 beta' and 1 omega subunit. When a sigma factor is associated with the core the holoenzyme is formed, which can initiate transcription.</text>
</comment>
<dbReference type="GO" id="GO:0005737">
    <property type="term" value="C:cytoplasm"/>
    <property type="evidence" value="ECO:0007669"/>
    <property type="project" value="UniProtKB-ARBA"/>
</dbReference>
<dbReference type="InterPro" id="IPR036643">
    <property type="entry name" value="RNApol_insert_sf"/>
</dbReference>
<feature type="region of interest" description="Alpha C-terminal domain (alpha-CTD)" evidence="11">
    <location>
        <begin position="251"/>
        <end position="337"/>
    </location>
</feature>
<dbReference type="AlphaFoldDB" id="A0A7V4G892"/>
<dbReference type="NCBIfam" id="NF003519">
    <property type="entry name" value="PRK05182.2-5"/>
    <property type="match status" value="1"/>
</dbReference>
<dbReference type="GO" id="GO:0006351">
    <property type="term" value="P:DNA-templated transcription"/>
    <property type="evidence" value="ECO:0007669"/>
    <property type="project" value="UniProtKB-UniRule"/>
</dbReference>
<dbReference type="GO" id="GO:0003677">
    <property type="term" value="F:DNA binding"/>
    <property type="evidence" value="ECO:0007669"/>
    <property type="project" value="UniProtKB-UniRule"/>
</dbReference>
<evidence type="ECO:0000256" key="11">
    <source>
        <dbReference type="HAMAP-Rule" id="MF_00059"/>
    </source>
</evidence>
<feature type="domain" description="DNA-directed RNA polymerase RpoA/D/Rpb3-type" evidence="12">
    <location>
        <begin position="26"/>
        <end position="233"/>
    </location>
</feature>
<gene>
    <name evidence="11" type="primary">rpoA</name>
    <name evidence="13" type="ORF">ENT08_05600</name>
</gene>
<dbReference type="InterPro" id="IPR011262">
    <property type="entry name" value="DNA-dir_RNA_pol_insert"/>
</dbReference>
<dbReference type="SUPFAM" id="SSF55257">
    <property type="entry name" value="RBP11-like subunits of RNA polymerase"/>
    <property type="match status" value="1"/>
</dbReference>
<dbReference type="SUPFAM" id="SSF47789">
    <property type="entry name" value="C-terminal domain of RNA polymerase alpha subunit"/>
    <property type="match status" value="1"/>
</dbReference>
<dbReference type="EMBL" id="DSXI01000332">
    <property type="protein sequence ID" value="HGS05200.1"/>
    <property type="molecule type" value="Genomic_DNA"/>
</dbReference>
<dbReference type="NCBIfam" id="NF003513">
    <property type="entry name" value="PRK05182.1-2"/>
    <property type="match status" value="1"/>
</dbReference>
<dbReference type="HAMAP" id="MF_00059">
    <property type="entry name" value="RNApol_bact_RpoA"/>
    <property type="match status" value="1"/>
</dbReference>
<dbReference type="FunFam" id="1.10.150.20:FF:000001">
    <property type="entry name" value="DNA-directed RNA polymerase subunit alpha"/>
    <property type="match status" value="1"/>
</dbReference>